<evidence type="ECO:0000313" key="9">
    <source>
        <dbReference type="Proteomes" id="UP000737018"/>
    </source>
</evidence>
<dbReference type="SUPFAM" id="SSF144091">
    <property type="entry name" value="Rhomboid-like"/>
    <property type="match status" value="1"/>
</dbReference>
<dbReference type="InterPro" id="IPR035952">
    <property type="entry name" value="Rhomboid-like_sf"/>
</dbReference>
<organism evidence="8 9">
    <name type="scientific">Castanea mollissima</name>
    <name type="common">Chinese chestnut</name>
    <dbReference type="NCBI Taxonomy" id="60419"/>
    <lineage>
        <taxon>Eukaryota</taxon>
        <taxon>Viridiplantae</taxon>
        <taxon>Streptophyta</taxon>
        <taxon>Embryophyta</taxon>
        <taxon>Tracheophyta</taxon>
        <taxon>Spermatophyta</taxon>
        <taxon>Magnoliopsida</taxon>
        <taxon>eudicotyledons</taxon>
        <taxon>Gunneridae</taxon>
        <taxon>Pentapetalae</taxon>
        <taxon>rosids</taxon>
        <taxon>fabids</taxon>
        <taxon>Fagales</taxon>
        <taxon>Fagaceae</taxon>
        <taxon>Castanea</taxon>
    </lineage>
</organism>
<reference evidence="8" key="1">
    <citation type="submission" date="2020-03" db="EMBL/GenBank/DDBJ databases">
        <title>Castanea mollissima Vanexum genome sequencing.</title>
        <authorList>
            <person name="Staton M."/>
        </authorList>
    </citation>
    <scope>NUCLEOTIDE SEQUENCE</scope>
    <source>
        <tissue evidence="8">Leaf</tissue>
    </source>
</reference>
<comment type="caution">
    <text evidence="6">Lacks conserved residue(s) required for the propagation of feature annotation.</text>
</comment>
<evidence type="ECO:0000259" key="7">
    <source>
        <dbReference type="Pfam" id="PF01694"/>
    </source>
</evidence>
<dbReference type="EC" id="3.4.21.105" evidence="6"/>
<feature type="domain" description="Peptidase S54 rhomboid" evidence="7">
    <location>
        <begin position="2"/>
        <end position="54"/>
    </location>
</feature>
<dbReference type="InterPro" id="IPR002610">
    <property type="entry name" value="Peptidase_S54_rhomboid-like"/>
</dbReference>
<dbReference type="Pfam" id="PF01694">
    <property type="entry name" value="Rhomboid"/>
    <property type="match status" value="1"/>
</dbReference>
<comment type="subcellular location">
    <subcellularLocation>
        <location evidence="1 6">Membrane</location>
        <topology evidence="1 6">Multi-pass membrane protein</topology>
    </subcellularLocation>
</comment>
<dbReference type="PANTHER" id="PTHR22936">
    <property type="entry name" value="RHOMBOID-RELATED"/>
    <property type="match status" value="1"/>
</dbReference>
<comment type="function">
    <text evidence="6">Serine protease involved in intramembrane proteolysis.</text>
</comment>
<evidence type="ECO:0000256" key="4">
    <source>
        <dbReference type="ARBA" id="ARBA00022989"/>
    </source>
</evidence>
<comment type="similarity">
    <text evidence="2 6">Belongs to the peptidase S54 family.</text>
</comment>
<dbReference type="GO" id="GO:0016020">
    <property type="term" value="C:membrane"/>
    <property type="evidence" value="ECO:0007669"/>
    <property type="project" value="UniProtKB-SubCell"/>
</dbReference>
<dbReference type="Proteomes" id="UP000737018">
    <property type="component" value="Unassembled WGS sequence"/>
</dbReference>
<protein>
    <recommendedName>
        <fullName evidence="6">RHOMBOID-like protein</fullName>
        <ecNumber evidence="6">3.4.21.105</ecNumber>
    </recommendedName>
</protein>
<dbReference type="PANTHER" id="PTHR22936:SF87">
    <property type="entry name" value="RHOMBOID-LIKE PROTEIN 5"/>
    <property type="match status" value="1"/>
</dbReference>
<comment type="caution">
    <text evidence="8">The sequence shown here is derived from an EMBL/GenBank/DDBJ whole genome shotgun (WGS) entry which is preliminary data.</text>
</comment>
<dbReference type="EMBL" id="JRKL02004365">
    <property type="protein sequence ID" value="KAF3952753.1"/>
    <property type="molecule type" value="Genomic_DNA"/>
</dbReference>
<dbReference type="GO" id="GO:0006508">
    <property type="term" value="P:proteolysis"/>
    <property type="evidence" value="ECO:0007669"/>
    <property type="project" value="UniProtKB-KW"/>
</dbReference>
<dbReference type="AlphaFoldDB" id="A0A8J4V8V4"/>
<keyword evidence="3 6" id="KW-0812">Transmembrane</keyword>
<gene>
    <name evidence="8" type="ORF">CMV_021723</name>
</gene>
<keyword evidence="9" id="KW-1185">Reference proteome</keyword>
<keyword evidence="6" id="KW-0720">Serine protease</keyword>
<dbReference type="GO" id="GO:0004252">
    <property type="term" value="F:serine-type endopeptidase activity"/>
    <property type="evidence" value="ECO:0007669"/>
    <property type="project" value="InterPro"/>
</dbReference>
<keyword evidence="6" id="KW-0645">Protease</keyword>
<evidence type="ECO:0000256" key="2">
    <source>
        <dbReference type="ARBA" id="ARBA00009045"/>
    </source>
</evidence>
<proteinExistence type="inferred from homology"/>
<sequence>MVSKLFTNWTIYANKCAALVTLMLIITINLPLGFLPHVDNSAHIEGFQSGFPLGLDMEGFDGVWEWDLSGLVICPLQASLLLSNKQTV</sequence>
<feature type="transmembrane region" description="Helical" evidence="6">
    <location>
        <begin position="12"/>
        <end position="35"/>
    </location>
</feature>
<evidence type="ECO:0000313" key="8">
    <source>
        <dbReference type="EMBL" id="KAF3952753.1"/>
    </source>
</evidence>
<evidence type="ECO:0000256" key="6">
    <source>
        <dbReference type="RuleBase" id="RU362115"/>
    </source>
</evidence>
<evidence type="ECO:0000256" key="5">
    <source>
        <dbReference type="ARBA" id="ARBA00023136"/>
    </source>
</evidence>
<comment type="catalytic activity">
    <reaction evidence="6">
        <text>Cleaves type-1 transmembrane domains using a catalytic dyad composed of serine and histidine that are contributed by different transmembrane domains.</text>
        <dbReference type="EC" id="3.4.21.105"/>
    </reaction>
</comment>
<keyword evidence="5 6" id="KW-0472">Membrane</keyword>
<evidence type="ECO:0000256" key="3">
    <source>
        <dbReference type="ARBA" id="ARBA00022692"/>
    </source>
</evidence>
<keyword evidence="6" id="KW-0378">Hydrolase</keyword>
<dbReference type="InterPro" id="IPR022764">
    <property type="entry name" value="Peptidase_S54_rhomboid_dom"/>
</dbReference>
<name>A0A8J4V8V4_9ROSI</name>
<keyword evidence="4 6" id="KW-1133">Transmembrane helix</keyword>
<dbReference type="OrthoDB" id="418595at2759"/>
<accession>A0A8J4V8V4</accession>
<evidence type="ECO:0000256" key="1">
    <source>
        <dbReference type="ARBA" id="ARBA00004141"/>
    </source>
</evidence>